<name>A0A9N9P1J4_9GLOM</name>
<organism evidence="1 2">
    <name type="scientific">Cetraspora pellucida</name>
    <dbReference type="NCBI Taxonomy" id="1433469"/>
    <lineage>
        <taxon>Eukaryota</taxon>
        <taxon>Fungi</taxon>
        <taxon>Fungi incertae sedis</taxon>
        <taxon>Mucoromycota</taxon>
        <taxon>Glomeromycotina</taxon>
        <taxon>Glomeromycetes</taxon>
        <taxon>Diversisporales</taxon>
        <taxon>Gigasporaceae</taxon>
        <taxon>Cetraspora</taxon>
    </lineage>
</organism>
<dbReference type="Proteomes" id="UP000789759">
    <property type="component" value="Unassembled WGS sequence"/>
</dbReference>
<reference evidence="1" key="1">
    <citation type="submission" date="2021-06" db="EMBL/GenBank/DDBJ databases">
        <authorList>
            <person name="Kallberg Y."/>
            <person name="Tangrot J."/>
            <person name="Rosling A."/>
        </authorList>
    </citation>
    <scope>NUCLEOTIDE SEQUENCE</scope>
    <source>
        <strain evidence="1">FL966</strain>
    </source>
</reference>
<gene>
    <name evidence="1" type="ORF">CPELLU_LOCUS16113</name>
</gene>
<comment type="caution">
    <text evidence="1">The sequence shown here is derived from an EMBL/GenBank/DDBJ whole genome shotgun (WGS) entry which is preliminary data.</text>
</comment>
<sequence length="126" mass="14935">ISDIATDSSIVLDSLYFFTFKRNHHGEEIIDHELVAIIKMAEKKSFTKQEYEEHFNTVSKMNKLAKIQYFTDQQLQIIVENTNKYEQLKGLEGGQAWDLLTFKELKIWIVLVIYIRVYKVYIVKDL</sequence>
<dbReference type="EMBL" id="CAJVQA010022868">
    <property type="protein sequence ID" value="CAG8775911.1"/>
    <property type="molecule type" value="Genomic_DNA"/>
</dbReference>
<feature type="non-terminal residue" evidence="1">
    <location>
        <position position="1"/>
    </location>
</feature>
<evidence type="ECO:0000313" key="2">
    <source>
        <dbReference type="Proteomes" id="UP000789759"/>
    </source>
</evidence>
<proteinExistence type="predicted"/>
<accession>A0A9N9P1J4</accession>
<evidence type="ECO:0000313" key="1">
    <source>
        <dbReference type="EMBL" id="CAG8775911.1"/>
    </source>
</evidence>
<protein>
    <submittedName>
        <fullName evidence="1">1333_t:CDS:1</fullName>
    </submittedName>
</protein>
<keyword evidence="2" id="KW-1185">Reference proteome</keyword>
<dbReference type="AlphaFoldDB" id="A0A9N9P1J4"/>